<dbReference type="InterPro" id="IPR011856">
    <property type="entry name" value="tRNA_endonuc-like_dom_sf"/>
</dbReference>
<evidence type="ECO:0000313" key="2">
    <source>
        <dbReference type="EMBL" id="GGM76407.1"/>
    </source>
</evidence>
<dbReference type="SUPFAM" id="SSF52980">
    <property type="entry name" value="Restriction endonuclease-like"/>
    <property type="match status" value="1"/>
</dbReference>
<feature type="domain" description="Restriction endonuclease type IV Mrr" evidence="1">
    <location>
        <begin position="9"/>
        <end position="117"/>
    </location>
</feature>
<accession>A0ABQ2HEN8</accession>
<dbReference type="Pfam" id="PF04471">
    <property type="entry name" value="Mrr_cat"/>
    <property type="match status" value="1"/>
</dbReference>
<name>A0ABQ2HEN8_9BACT</name>
<evidence type="ECO:0000259" key="1">
    <source>
        <dbReference type="Pfam" id="PF04471"/>
    </source>
</evidence>
<dbReference type="InterPro" id="IPR011335">
    <property type="entry name" value="Restrct_endonuc-II-like"/>
</dbReference>
<dbReference type="InterPro" id="IPR007560">
    <property type="entry name" value="Restrct_endonuc_IV_Mrr"/>
</dbReference>
<reference evidence="3" key="1">
    <citation type="journal article" date="2019" name="Int. J. Syst. Evol. Microbiol.">
        <title>The Global Catalogue of Microorganisms (GCM) 10K type strain sequencing project: providing services to taxonomists for standard genome sequencing and annotation.</title>
        <authorList>
            <consortium name="The Broad Institute Genomics Platform"/>
            <consortium name="The Broad Institute Genome Sequencing Center for Infectious Disease"/>
            <person name="Wu L."/>
            <person name="Ma J."/>
        </authorList>
    </citation>
    <scope>NUCLEOTIDE SEQUENCE [LARGE SCALE GENOMIC DNA]</scope>
    <source>
        <strain evidence="3">CGMCC 1.6375</strain>
    </source>
</reference>
<gene>
    <name evidence="2" type="ORF">GCM10010967_05040</name>
</gene>
<comment type="caution">
    <text evidence="2">The sequence shown here is derived from an EMBL/GenBank/DDBJ whole genome shotgun (WGS) entry which is preliminary data.</text>
</comment>
<protein>
    <recommendedName>
        <fullName evidence="1">Restriction endonuclease type IV Mrr domain-containing protein</fullName>
    </recommendedName>
</protein>
<dbReference type="RefSeq" id="WP_019941857.1">
    <property type="nucleotide sequence ID" value="NZ_BMLI01000001.1"/>
</dbReference>
<proteinExistence type="predicted"/>
<dbReference type="Proteomes" id="UP000632339">
    <property type="component" value="Unassembled WGS sequence"/>
</dbReference>
<dbReference type="EMBL" id="BMLI01000001">
    <property type="protein sequence ID" value="GGM76407.1"/>
    <property type="molecule type" value="Genomic_DNA"/>
</dbReference>
<evidence type="ECO:0000313" key="3">
    <source>
        <dbReference type="Proteomes" id="UP000632339"/>
    </source>
</evidence>
<keyword evidence="3" id="KW-1185">Reference proteome</keyword>
<dbReference type="Gene3D" id="3.40.1350.10">
    <property type="match status" value="1"/>
</dbReference>
<sequence>MKTFFEHIIDWKEFEKFVAEIYQDSENFAVEHNVIEIGKSGTKRQIDVRVTQKSKLHTLKILIECKKWRKRVDRQVVDVLSASIEDLNGDKGVIFTTVGYEAGAVQYARSKNIDIFLIRDLLDEEWGKTGRQVHFYLHFLNCNFSSINFRNSRYTSCTNRPPASTPKFEVAFGTTTEAPTSLILYNELGEIGPNLVDIFLSFRKILLENLSLSIDKSYFSQDNQEKRFENTVTFDFTHYPFNRLKHENGYILFDEISLKNLQSISQRKIEYDKADAWDFAIVVENFITNQKNFISKSIKQSKLNLSDPISPPIDVDNDRLLVNGSIMTIILAPLCEIPVDSTIQVEQVRDIKFRLR</sequence>
<organism evidence="2 3">
    <name type="scientific">Dyadobacter beijingensis</name>
    <dbReference type="NCBI Taxonomy" id="365489"/>
    <lineage>
        <taxon>Bacteria</taxon>
        <taxon>Pseudomonadati</taxon>
        <taxon>Bacteroidota</taxon>
        <taxon>Cytophagia</taxon>
        <taxon>Cytophagales</taxon>
        <taxon>Spirosomataceae</taxon>
        <taxon>Dyadobacter</taxon>
    </lineage>
</organism>